<protein>
    <submittedName>
        <fullName evidence="4">PorT family protein</fullName>
    </submittedName>
</protein>
<dbReference type="Gene3D" id="2.40.160.20">
    <property type="match status" value="1"/>
</dbReference>
<feature type="compositionally biased region" description="Basic and acidic residues" evidence="1">
    <location>
        <begin position="1"/>
        <end position="13"/>
    </location>
</feature>
<dbReference type="Pfam" id="PF13568">
    <property type="entry name" value="OMP_b-brl_2"/>
    <property type="match status" value="1"/>
</dbReference>
<organism evidence="4 5">
    <name type="scientific">Candidatus Cryptobacteroides faecipullorum</name>
    <dbReference type="NCBI Taxonomy" id="2840764"/>
    <lineage>
        <taxon>Bacteria</taxon>
        <taxon>Pseudomonadati</taxon>
        <taxon>Bacteroidota</taxon>
        <taxon>Bacteroidia</taxon>
        <taxon>Bacteroidales</taxon>
        <taxon>Candidatus Cryptobacteroides</taxon>
    </lineage>
</organism>
<dbReference type="AlphaFoldDB" id="A0A9D9NBR7"/>
<feature type="compositionally biased region" description="Basic and acidic residues" evidence="1">
    <location>
        <begin position="110"/>
        <end position="121"/>
    </location>
</feature>
<dbReference type="InterPro" id="IPR011250">
    <property type="entry name" value="OMP/PagP_B-barrel"/>
</dbReference>
<name>A0A9D9NBR7_9BACT</name>
<keyword evidence="2" id="KW-0812">Transmembrane</keyword>
<proteinExistence type="predicted"/>
<evidence type="ECO:0000259" key="3">
    <source>
        <dbReference type="Pfam" id="PF13568"/>
    </source>
</evidence>
<dbReference type="EMBL" id="JADIMH010000065">
    <property type="protein sequence ID" value="MBO8467942.1"/>
    <property type="molecule type" value="Genomic_DNA"/>
</dbReference>
<dbReference type="InterPro" id="IPR025665">
    <property type="entry name" value="Beta-barrel_OMP_2"/>
</dbReference>
<keyword evidence="2" id="KW-1133">Transmembrane helix</keyword>
<feature type="region of interest" description="Disordered" evidence="1">
    <location>
        <begin position="95"/>
        <end position="165"/>
    </location>
</feature>
<feature type="domain" description="Outer membrane protein beta-barrel" evidence="3">
    <location>
        <begin position="240"/>
        <end position="368"/>
    </location>
</feature>
<feature type="region of interest" description="Disordered" evidence="1">
    <location>
        <begin position="1"/>
        <end position="20"/>
    </location>
</feature>
<dbReference type="SUPFAM" id="SSF56925">
    <property type="entry name" value="OMPA-like"/>
    <property type="match status" value="1"/>
</dbReference>
<gene>
    <name evidence="4" type="ORF">IAB99_09335</name>
</gene>
<evidence type="ECO:0000256" key="1">
    <source>
        <dbReference type="SAM" id="MobiDB-lite"/>
    </source>
</evidence>
<dbReference type="Proteomes" id="UP000823660">
    <property type="component" value="Unassembled WGS sequence"/>
</dbReference>
<feature type="compositionally biased region" description="Basic and acidic residues" evidence="1">
    <location>
        <begin position="138"/>
        <end position="157"/>
    </location>
</feature>
<evidence type="ECO:0000313" key="4">
    <source>
        <dbReference type="EMBL" id="MBO8467942.1"/>
    </source>
</evidence>
<feature type="transmembrane region" description="Helical" evidence="2">
    <location>
        <begin position="49"/>
        <end position="68"/>
    </location>
</feature>
<accession>A0A9D9NBR7</accession>
<sequence length="415" mass="45656">MDRQWEKQLREKMSQYSQSEPDGLWEDIMHRMDEIRPIQTEPHRKSKNVFLLPFIAAAAAVAAFFIVMKGTGASDPGSPAGRAAILADAAEVSLPEIPSPVPAGSLERPYYTEKKQEERSSGNENGAPTGIQEAAASDIHEDNDGRDTHISGEKPAEDEGFTMGGDYFQDLDYKEKGRKSRGNRKRFSTSLSISNLTGSRQAYGGYGTIQPAALSFNGIPVKNAISAIPGNGILLLNRGNESSTEIRHRQPVRAGVTFKYYLSDKWGVETGLVYSYLASRMETVNSTMYASNTDQQLHYLGIPLRLSYNIFDSKYLTVYASAGGMAEKCISGSARTIVEINGTETDNTAGRINIKPLQWSVSAEAGVQGNINDFIGIYIEPGASWHFDNGSLVSTVYKEKPLNFNLEFGIRFSFR</sequence>
<evidence type="ECO:0000256" key="2">
    <source>
        <dbReference type="SAM" id="Phobius"/>
    </source>
</evidence>
<evidence type="ECO:0000313" key="5">
    <source>
        <dbReference type="Proteomes" id="UP000823660"/>
    </source>
</evidence>
<reference evidence="4" key="1">
    <citation type="submission" date="2020-10" db="EMBL/GenBank/DDBJ databases">
        <authorList>
            <person name="Gilroy R."/>
        </authorList>
    </citation>
    <scope>NUCLEOTIDE SEQUENCE</scope>
    <source>
        <strain evidence="4">B1-15692</strain>
    </source>
</reference>
<reference evidence="4" key="2">
    <citation type="journal article" date="2021" name="PeerJ">
        <title>Extensive microbial diversity within the chicken gut microbiome revealed by metagenomics and culture.</title>
        <authorList>
            <person name="Gilroy R."/>
            <person name="Ravi A."/>
            <person name="Getino M."/>
            <person name="Pursley I."/>
            <person name="Horton D.L."/>
            <person name="Alikhan N.F."/>
            <person name="Baker D."/>
            <person name="Gharbi K."/>
            <person name="Hall N."/>
            <person name="Watson M."/>
            <person name="Adriaenssens E.M."/>
            <person name="Foster-Nyarko E."/>
            <person name="Jarju S."/>
            <person name="Secka A."/>
            <person name="Antonio M."/>
            <person name="Oren A."/>
            <person name="Chaudhuri R.R."/>
            <person name="La Ragione R."/>
            <person name="Hildebrand F."/>
            <person name="Pallen M.J."/>
        </authorList>
    </citation>
    <scope>NUCLEOTIDE SEQUENCE</scope>
    <source>
        <strain evidence="4">B1-15692</strain>
    </source>
</reference>
<comment type="caution">
    <text evidence="4">The sequence shown here is derived from an EMBL/GenBank/DDBJ whole genome shotgun (WGS) entry which is preliminary data.</text>
</comment>
<keyword evidence="2" id="KW-0472">Membrane</keyword>